<dbReference type="eggNOG" id="arCOG05728">
    <property type="taxonomic scope" value="Archaea"/>
</dbReference>
<dbReference type="InterPro" id="IPR011701">
    <property type="entry name" value="MFS"/>
</dbReference>
<evidence type="ECO:0000256" key="4">
    <source>
        <dbReference type="ARBA" id="ARBA00022692"/>
    </source>
</evidence>
<feature type="transmembrane region" description="Helical" evidence="7">
    <location>
        <begin position="165"/>
        <end position="185"/>
    </location>
</feature>
<keyword evidence="5 7" id="KW-1133">Transmembrane helix</keyword>
<protein>
    <submittedName>
        <fullName evidence="9">Transporter, major facilitator family</fullName>
    </submittedName>
</protein>
<dbReference type="InterPro" id="IPR036259">
    <property type="entry name" value="MFS_trans_sf"/>
</dbReference>
<feature type="domain" description="Major facilitator superfamily (MFS) profile" evidence="8">
    <location>
        <begin position="6"/>
        <end position="385"/>
    </location>
</feature>
<accession>F8AI21</accession>
<feature type="transmembrane region" description="Helical" evidence="7">
    <location>
        <begin position="324"/>
        <end position="347"/>
    </location>
</feature>
<feature type="transmembrane region" description="Helical" evidence="7">
    <location>
        <begin position="206"/>
        <end position="229"/>
    </location>
</feature>
<keyword evidence="3" id="KW-1003">Cell membrane</keyword>
<dbReference type="RefSeq" id="WP_013906542.1">
    <property type="nucleotide sequence ID" value="NC_015680.1"/>
</dbReference>
<feature type="transmembrane region" description="Helical" evidence="7">
    <location>
        <begin position="103"/>
        <end position="122"/>
    </location>
</feature>
<evidence type="ECO:0000256" key="2">
    <source>
        <dbReference type="ARBA" id="ARBA00022448"/>
    </source>
</evidence>
<dbReference type="HOGENOM" id="CLU_715000_0_0_2"/>
<sequence length="385" mass="40976">MRRNLGIALLVLSAFTGTLAFRLVTPAVAFYTRDVLGSAMVHISIISASFILARSLSALFSGLLVEKRKKLVYLGALAMAGNAFAVNLYPMAASWLQVTGIKLLNGLLNGIAWPIAQFVVAVTSPRDVRSRVTAVYFISGNLAGLLGNYTYAITQRLGLRVQMHIASTFFLLTAILMMTSYHLLYEGITPRREGKAREAPPINPRVALTASALVSLLTAFTSGEVTYIYVAETLDMERGKVATLIGTVGFLATLLSYIPSKFADLGSERRVIAVVALLAGISPLLVAIKSIWTVPLGIFLGIFAAQAFRPVVRSVLVSAKRASAAIGAVNAVANISTTAGQLLFGAAYPLGEIVVLGVVLKVAPLLFAPASFLLLGIATKVHKRR</sequence>
<gene>
    <name evidence="9" type="ordered locus">PYCH_18310</name>
</gene>
<dbReference type="PANTHER" id="PTHR23517">
    <property type="entry name" value="RESISTANCE PROTEIN MDTM, PUTATIVE-RELATED-RELATED"/>
    <property type="match status" value="1"/>
</dbReference>
<dbReference type="KEGG" id="pya:PYCH_18310"/>
<feature type="transmembrane region" description="Helical" evidence="7">
    <location>
        <begin position="353"/>
        <end position="378"/>
    </location>
</feature>
<dbReference type="AlphaFoldDB" id="F8AI21"/>
<keyword evidence="2" id="KW-0813">Transport</keyword>
<feature type="transmembrane region" description="Helical" evidence="7">
    <location>
        <begin position="271"/>
        <end position="288"/>
    </location>
</feature>
<feature type="transmembrane region" description="Helical" evidence="7">
    <location>
        <begin position="134"/>
        <end position="153"/>
    </location>
</feature>
<evidence type="ECO:0000256" key="7">
    <source>
        <dbReference type="SAM" id="Phobius"/>
    </source>
</evidence>
<feature type="transmembrane region" description="Helical" evidence="7">
    <location>
        <begin position="294"/>
        <end position="312"/>
    </location>
</feature>
<dbReference type="OrthoDB" id="85927at2157"/>
<organism evidence="9 10">
    <name type="scientific">Pyrococcus yayanosii (strain CH1 / JCM 16557)</name>
    <dbReference type="NCBI Taxonomy" id="529709"/>
    <lineage>
        <taxon>Archaea</taxon>
        <taxon>Methanobacteriati</taxon>
        <taxon>Methanobacteriota</taxon>
        <taxon>Thermococci</taxon>
        <taxon>Thermococcales</taxon>
        <taxon>Thermococcaceae</taxon>
        <taxon>Pyrococcus</taxon>
    </lineage>
</organism>
<dbReference type="PROSITE" id="PS50850">
    <property type="entry name" value="MFS"/>
    <property type="match status" value="1"/>
</dbReference>
<evidence type="ECO:0000259" key="8">
    <source>
        <dbReference type="PROSITE" id="PS50850"/>
    </source>
</evidence>
<keyword evidence="10" id="KW-1185">Reference proteome</keyword>
<dbReference type="GO" id="GO:0022857">
    <property type="term" value="F:transmembrane transporter activity"/>
    <property type="evidence" value="ECO:0007669"/>
    <property type="project" value="InterPro"/>
</dbReference>
<proteinExistence type="predicted"/>
<evidence type="ECO:0000256" key="1">
    <source>
        <dbReference type="ARBA" id="ARBA00004651"/>
    </source>
</evidence>
<evidence type="ECO:0000256" key="6">
    <source>
        <dbReference type="ARBA" id="ARBA00023136"/>
    </source>
</evidence>
<feature type="transmembrane region" description="Helical" evidence="7">
    <location>
        <begin position="71"/>
        <end position="91"/>
    </location>
</feature>
<dbReference type="GeneID" id="10838392"/>
<keyword evidence="4 7" id="KW-0812">Transmembrane</keyword>
<dbReference type="PANTHER" id="PTHR23517:SF3">
    <property type="entry name" value="INTEGRAL MEMBRANE TRANSPORT PROTEIN"/>
    <property type="match status" value="1"/>
</dbReference>
<dbReference type="GO" id="GO:0005886">
    <property type="term" value="C:plasma membrane"/>
    <property type="evidence" value="ECO:0007669"/>
    <property type="project" value="UniProtKB-SubCell"/>
</dbReference>
<feature type="transmembrane region" description="Helical" evidence="7">
    <location>
        <begin position="36"/>
        <end position="59"/>
    </location>
</feature>
<feature type="transmembrane region" description="Helical" evidence="7">
    <location>
        <begin position="241"/>
        <end position="259"/>
    </location>
</feature>
<dbReference type="SUPFAM" id="SSF103473">
    <property type="entry name" value="MFS general substrate transporter"/>
    <property type="match status" value="1"/>
</dbReference>
<dbReference type="InterPro" id="IPR020846">
    <property type="entry name" value="MFS_dom"/>
</dbReference>
<dbReference type="Pfam" id="PF07690">
    <property type="entry name" value="MFS_1"/>
    <property type="match status" value="1"/>
</dbReference>
<dbReference type="Gene3D" id="1.20.1250.20">
    <property type="entry name" value="MFS general substrate transporter like domains"/>
    <property type="match status" value="1"/>
</dbReference>
<dbReference type="InterPro" id="IPR050171">
    <property type="entry name" value="MFS_Transporters"/>
</dbReference>
<evidence type="ECO:0000256" key="5">
    <source>
        <dbReference type="ARBA" id="ARBA00022989"/>
    </source>
</evidence>
<dbReference type="STRING" id="529709.PYCH_18310"/>
<dbReference type="EMBL" id="CP002779">
    <property type="protein sequence ID" value="AEH25486.1"/>
    <property type="molecule type" value="Genomic_DNA"/>
</dbReference>
<evidence type="ECO:0000313" key="10">
    <source>
        <dbReference type="Proteomes" id="UP000008386"/>
    </source>
</evidence>
<keyword evidence="6 7" id="KW-0472">Membrane</keyword>
<comment type="subcellular location">
    <subcellularLocation>
        <location evidence="1">Cell membrane</location>
        <topology evidence="1">Multi-pass membrane protein</topology>
    </subcellularLocation>
</comment>
<name>F8AI21_PYRYC</name>
<evidence type="ECO:0000313" key="9">
    <source>
        <dbReference type="EMBL" id="AEH25486.1"/>
    </source>
</evidence>
<evidence type="ECO:0000256" key="3">
    <source>
        <dbReference type="ARBA" id="ARBA00022475"/>
    </source>
</evidence>
<reference evidence="9 10" key="1">
    <citation type="journal article" date="2011" name="J. Bacteriol.">
        <title>Complete genome sequence of the obligate piezophilic hyperthermophilic archaeon Pyrococcus yayanosii CH1.</title>
        <authorList>
            <person name="Jun X."/>
            <person name="Lupeng L."/>
            <person name="Minjuan X."/>
            <person name="Oger P."/>
            <person name="Fengping W."/>
            <person name="Jebbar M."/>
            <person name="Xiang X."/>
        </authorList>
    </citation>
    <scope>NUCLEOTIDE SEQUENCE [LARGE SCALE GENOMIC DNA]</scope>
    <source>
        <strain evidence="10">CH1 / JCM 16557</strain>
    </source>
</reference>
<dbReference type="Proteomes" id="UP000008386">
    <property type="component" value="Chromosome"/>
</dbReference>